<dbReference type="EMBL" id="RAPN01000001">
    <property type="protein sequence ID" value="RKD92415.1"/>
    <property type="molecule type" value="Genomic_DNA"/>
</dbReference>
<dbReference type="NCBIfam" id="TIGR01845">
    <property type="entry name" value="outer_NodT"/>
    <property type="match status" value="1"/>
</dbReference>
<keyword evidence="2 3" id="KW-0449">Lipoprotein</keyword>
<dbReference type="PANTHER" id="PTHR30203">
    <property type="entry name" value="OUTER MEMBRANE CATION EFFLUX PROTEIN"/>
    <property type="match status" value="1"/>
</dbReference>
<dbReference type="PANTHER" id="PTHR30203:SF33">
    <property type="entry name" value="BLR4455 PROTEIN"/>
    <property type="match status" value="1"/>
</dbReference>
<dbReference type="Proteomes" id="UP000283387">
    <property type="component" value="Unassembled WGS sequence"/>
</dbReference>
<dbReference type="OrthoDB" id="9770517at2"/>
<dbReference type="PROSITE" id="PS51257">
    <property type="entry name" value="PROKAR_LIPOPROTEIN"/>
    <property type="match status" value="1"/>
</dbReference>
<dbReference type="Gene3D" id="2.20.200.10">
    <property type="entry name" value="Outer membrane efflux proteins (OEP)"/>
    <property type="match status" value="1"/>
</dbReference>
<keyword evidence="4" id="KW-1185">Reference proteome</keyword>
<proteinExistence type="inferred from homology"/>
<dbReference type="Pfam" id="PF02321">
    <property type="entry name" value="OEP"/>
    <property type="match status" value="2"/>
</dbReference>
<dbReference type="InterPro" id="IPR003423">
    <property type="entry name" value="OMP_efflux"/>
</dbReference>
<protein>
    <submittedName>
        <fullName evidence="3">NodT family efflux transporter outer membrane factor (OMF) lipoprotein</fullName>
    </submittedName>
</protein>
<dbReference type="GO" id="GO:0005886">
    <property type="term" value="C:plasma membrane"/>
    <property type="evidence" value="ECO:0007669"/>
    <property type="project" value="UniProtKB-SubCell"/>
</dbReference>
<comment type="subcellular location">
    <subcellularLocation>
        <location evidence="2">Cell membrane</location>
        <topology evidence="2">Lipid-anchor</topology>
    </subcellularLocation>
</comment>
<evidence type="ECO:0000313" key="3">
    <source>
        <dbReference type="EMBL" id="RKD92415.1"/>
    </source>
</evidence>
<dbReference type="SUPFAM" id="SSF56954">
    <property type="entry name" value="Outer membrane efflux proteins (OEP)"/>
    <property type="match status" value="1"/>
</dbReference>
<keyword evidence="2" id="KW-0472">Membrane</keyword>
<reference evidence="3 4" key="1">
    <citation type="submission" date="2018-09" db="EMBL/GenBank/DDBJ databases">
        <title>Genomic Encyclopedia of Archaeal and Bacterial Type Strains, Phase II (KMG-II): from individual species to whole genera.</title>
        <authorList>
            <person name="Goeker M."/>
        </authorList>
    </citation>
    <scope>NUCLEOTIDE SEQUENCE [LARGE SCALE GENOMIC DNA]</scope>
    <source>
        <strain evidence="3 4">DSM 27148</strain>
    </source>
</reference>
<keyword evidence="2" id="KW-0812">Transmembrane</keyword>
<dbReference type="Gene3D" id="1.20.1600.10">
    <property type="entry name" value="Outer membrane efflux proteins (OEP)"/>
    <property type="match status" value="1"/>
</dbReference>
<keyword evidence="2" id="KW-1134">Transmembrane beta strand</keyword>
<organism evidence="3 4">
    <name type="scientific">Mangrovibacterium diazotrophicum</name>
    <dbReference type="NCBI Taxonomy" id="1261403"/>
    <lineage>
        <taxon>Bacteria</taxon>
        <taxon>Pseudomonadati</taxon>
        <taxon>Bacteroidota</taxon>
        <taxon>Bacteroidia</taxon>
        <taxon>Marinilabiliales</taxon>
        <taxon>Prolixibacteraceae</taxon>
        <taxon>Mangrovibacterium</taxon>
    </lineage>
</organism>
<evidence type="ECO:0000256" key="1">
    <source>
        <dbReference type="ARBA" id="ARBA00007613"/>
    </source>
</evidence>
<comment type="caution">
    <text evidence="3">The sequence shown here is derived from an EMBL/GenBank/DDBJ whole genome shotgun (WGS) entry which is preliminary data.</text>
</comment>
<keyword evidence="2" id="KW-0564">Palmitate</keyword>
<evidence type="ECO:0000313" key="4">
    <source>
        <dbReference type="Proteomes" id="UP000283387"/>
    </source>
</evidence>
<dbReference type="RefSeq" id="WP_120273627.1">
    <property type="nucleotide sequence ID" value="NZ_RAPN01000001.1"/>
</dbReference>
<dbReference type="InterPro" id="IPR010131">
    <property type="entry name" value="MdtP/NodT-like"/>
</dbReference>
<gene>
    <name evidence="3" type="ORF">BC643_2787</name>
</gene>
<accession>A0A419WAB6</accession>
<dbReference type="GO" id="GO:0015562">
    <property type="term" value="F:efflux transmembrane transporter activity"/>
    <property type="evidence" value="ECO:0007669"/>
    <property type="project" value="InterPro"/>
</dbReference>
<dbReference type="AlphaFoldDB" id="A0A419WAB6"/>
<evidence type="ECO:0000256" key="2">
    <source>
        <dbReference type="RuleBase" id="RU362097"/>
    </source>
</evidence>
<comment type="similarity">
    <text evidence="1 2">Belongs to the outer membrane factor (OMF) (TC 1.B.17) family.</text>
</comment>
<sequence>MRLHKFNIKTGTALAVVVSCSLLMSCKTSSQLKQSKQDFSQGLYRDQNGTDTTTIASLSWKEFFTDTLLQSYIQEAVDNNFDLKIAAARIDAARSSFRQSKAALFPSLEADADGTWSKQGKSSFDDTYSLSLNASWEADIWGKLRSTKRAELNALLESEAYKRSVQTQLVADVSTYYYTLLAYHQELDILIATEKSYGEDVTTMKKLKESDVVTGADVVQSEANHYSAKVSISELKQSIRETENALCLLLAREPGEIEYGSMDTQQINQELKIGVPAQLLANRPDVQEAEFALRYYSEMTNVARAYFYPSLTITAEAGYSKTELADFFNPSSFFSNLVAGLAAPIFNNRTNKQRLETAKAQQEEYFQTYKQTVLSAGVEVSNALYAFQIASEKKENRSLQIGSLEKAVDYTKKLLQYTSSTNYTDVLTSEQSLLNAERNLVTDKLDQLTSMIELYRSLGGGVN</sequence>
<name>A0A419WAB6_9BACT</name>